<feature type="repeat" description="WD" evidence="5">
    <location>
        <begin position="461"/>
        <end position="494"/>
    </location>
</feature>
<dbReference type="InterPro" id="IPR017441">
    <property type="entry name" value="Protein_kinase_ATP_BS"/>
</dbReference>
<dbReference type="CDD" id="cd00200">
    <property type="entry name" value="WD40"/>
    <property type="match status" value="1"/>
</dbReference>
<feature type="repeat" description="WD" evidence="5">
    <location>
        <begin position="591"/>
        <end position="632"/>
    </location>
</feature>
<dbReference type="InterPro" id="IPR019775">
    <property type="entry name" value="WD40_repeat_CS"/>
</dbReference>
<keyword evidence="10" id="KW-0808">Transferase</keyword>
<feature type="domain" description="Protein kinase" evidence="9">
    <location>
        <begin position="43"/>
        <end position="311"/>
    </location>
</feature>
<keyword evidence="11" id="KW-1185">Reference proteome</keyword>
<evidence type="ECO:0000256" key="6">
    <source>
        <dbReference type="PROSITE-ProRule" id="PRU10141"/>
    </source>
</evidence>
<dbReference type="InterPro" id="IPR011009">
    <property type="entry name" value="Kinase-like_dom_sf"/>
</dbReference>
<evidence type="ECO:0000256" key="7">
    <source>
        <dbReference type="SAM" id="MobiDB-lite"/>
    </source>
</evidence>
<protein>
    <submittedName>
        <fullName evidence="10">Protein kinase</fullName>
    </submittedName>
</protein>
<feature type="binding site" evidence="6">
    <location>
        <position position="72"/>
    </location>
    <ligand>
        <name>ATP</name>
        <dbReference type="ChEBI" id="CHEBI:30616"/>
    </ligand>
</feature>
<dbReference type="InterPro" id="IPR008271">
    <property type="entry name" value="Ser/Thr_kinase_AS"/>
</dbReference>
<organism evidence="10 11">
    <name type="scientific">Nannocystis punicea</name>
    <dbReference type="NCBI Taxonomy" id="2995304"/>
    <lineage>
        <taxon>Bacteria</taxon>
        <taxon>Pseudomonadati</taxon>
        <taxon>Myxococcota</taxon>
        <taxon>Polyangia</taxon>
        <taxon>Nannocystales</taxon>
        <taxon>Nannocystaceae</taxon>
        <taxon>Nannocystis</taxon>
    </lineage>
</organism>
<proteinExistence type="predicted"/>
<dbReference type="PROSITE" id="PS00108">
    <property type="entry name" value="PROTEIN_KINASE_ST"/>
    <property type="match status" value="1"/>
</dbReference>
<dbReference type="GO" id="GO:0016301">
    <property type="term" value="F:kinase activity"/>
    <property type="evidence" value="ECO:0007669"/>
    <property type="project" value="UniProtKB-KW"/>
</dbReference>
<dbReference type="Proteomes" id="UP001164459">
    <property type="component" value="Chromosome"/>
</dbReference>
<feature type="transmembrane region" description="Helical" evidence="8">
    <location>
        <begin position="316"/>
        <end position="336"/>
    </location>
</feature>
<feature type="repeat" description="WD" evidence="5">
    <location>
        <begin position="717"/>
        <end position="750"/>
    </location>
</feature>
<dbReference type="PROSITE" id="PS50294">
    <property type="entry name" value="WD_REPEATS_REGION"/>
    <property type="match status" value="7"/>
</dbReference>
<dbReference type="RefSeq" id="WP_269038763.1">
    <property type="nucleotide sequence ID" value="NZ_CP114040.1"/>
</dbReference>
<evidence type="ECO:0000259" key="9">
    <source>
        <dbReference type="PROSITE" id="PS50011"/>
    </source>
</evidence>
<dbReference type="PROSITE" id="PS50011">
    <property type="entry name" value="PROTEIN_KINASE_DOM"/>
    <property type="match status" value="1"/>
</dbReference>
<keyword evidence="10" id="KW-0418">Kinase</keyword>
<dbReference type="PANTHER" id="PTHR19848">
    <property type="entry name" value="WD40 REPEAT PROTEIN"/>
    <property type="match status" value="1"/>
</dbReference>
<evidence type="ECO:0000256" key="4">
    <source>
        <dbReference type="ARBA" id="ARBA00022840"/>
    </source>
</evidence>
<evidence type="ECO:0000256" key="8">
    <source>
        <dbReference type="SAM" id="Phobius"/>
    </source>
</evidence>
<dbReference type="InterPro" id="IPR015943">
    <property type="entry name" value="WD40/YVTN_repeat-like_dom_sf"/>
</dbReference>
<feature type="region of interest" description="Disordered" evidence="7">
    <location>
        <begin position="186"/>
        <end position="218"/>
    </location>
</feature>
<accession>A0ABY7HAY4</accession>
<dbReference type="SUPFAM" id="SSF56112">
    <property type="entry name" value="Protein kinase-like (PK-like)"/>
    <property type="match status" value="1"/>
</dbReference>
<dbReference type="PROSITE" id="PS00107">
    <property type="entry name" value="PROTEIN_KINASE_ATP"/>
    <property type="match status" value="1"/>
</dbReference>
<keyword evidence="8" id="KW-1133">Transmembrane helix</keyword>
<dbReference type="PROSITE" id="PS00678">
    <property type="entry name" value="WD_REPEATS_1"/>
    <property type="match status" value="3"/>
</dbReference>
<dbReference type="InterPro" id="IPR000719">
    <property type="entry name" value="Prot_kinase_dom"/>
</dbReference>
<evidence type="ECO:0000313" key="11">
    <source>
        <dbReference type="Proteomes" id="UP001164459"/>
    </source>
</evidence>
<sequence>MHTEDMIRRYRDPASTEFEVADIRGRVEARLFEGASAPRVGRFILCERVGTGGMGTVYAAFDPQLGRKVAIKILHSDRAYHRLMREARALARLRHPNLLTIYEVDECQGQACIAMEYIEGHTFGDLQRGARYSWRYWLELYIAAGRGLAAAHEAGLVHRDFKPDNVLVDEHGRVVVADFGLAKSREDAPTSKDREALGPEPLGRSWTQSGALPGTRSYMAPEQRDGVRCDVLSDQYSFCASLWEALHGEVPLGEGPIPGGDASSRTTRCTPSVRVPRWLHRALLRGLHPEAHRRWRSMHELIARLENEPARFARKILLWTFVVAAVVGMVLALDLARQRRVDLESARQREEEFIREREDRLIAQQRRNHNERILLTAAGEADPTRATSMLSAMRPAEMLEQWVSAVVDRLQQPVALAVLSAHTEELRQSSFSSDGRMVATASYDGTVRLWDVRGLGDPRVLVGHTDRVYVVRFSADGRRLVSTSKDGTAIVWDVVRPETRFVLPGHGGQVYWAEFSPDGSQIATAAEDGRIRLWSAAPTDLAAGRPPRIVGKHAGEALYVEWSPDGRRLVSSASDGTATVWPLGRGERRRVLRHKRLVYRARFSPDGARIVTASEDGTAGLWRASDGRRLAHLVGHSEGVADALFSPDGARLVTVARASSARLWRVDTGTLLHELPSTSQGSTSAAFSSQGDKVAIAGNDRRVRLWTGSLDATPVELARHAGAIFHVEFDAKGELLLSSSFDKTAQIWNVMQSGLGAAQVVLPGRLQGVAFAEERASLAVWTATGTIALHERGSMRTIQQWVAPRGTVQYFELSPDARWLAALMTSGEVYVWNTASAGAPVRLRGRNPTSFRFVEGDRLLLGERDGTLSLYTTTGHPLARRRRHDPEILALSSLLAGRYVVSQGRDGRMIRWDLRRGLEARELLHTKSRLSAHATCPDGLVAGADTGNEAVYLRDVTRPEQARVLSTEGGIPNFIALDCDRRLLAVQLRSGTMQVWSLASGRKVELPDLAATTAKFRKSVPQLVVMTQARELRILDAMSLRELRRIPCIVSPSALSLSAPERDVLLASESEGLVRVDLEALLAEPAQLVAQMQERTAVCLDLAVWREVLGDELGARIHALECPWRHGRVQAMMDILFAAQGGMRHVARAGATDDGH</sequence>
<dbReference type="EMBL" id="CP114040">
    <property type="protein sequence ID" value="WAS96417.1"/>
    <property type="molecule type" value="Genomic_DNA"/>
</dbReference>
<keyword evidence="2" id="KW-0677">Repeat</keyword>
<evidence type="ECO:0000256" key="2">
    <source>
        <dbReference type="ARBA" id="ARBA00022737"/>
    </source>
</evidence>
<dbReference type="InterPro" id="IPR001680">
    <property type="entry name" value="WD40_rpt"/>
</dbReference>
<dbReference type="Gene3D" id="3.30.200.20">
    <property type="entry name" value="Phosphorylase Kinase, domain 1"/>
    <property type="match status" value="1"/>
</dbReference>
<dbReference type="InterPro" id="IPR036322">
    <property type="entry name" value="WD40_repeat_dom_sf"/>
</dbReference>
<feature type="compositionally biased region" description="Basic and acidic residues" evidence="7">
    <location>
        <begin position="186"/>
        <end position="197"/>
    </location>
</feature>
<dbReference type="Pfam" id="PF00400">
    <property type="entry name" value="WD40"/>
    <property type="match status" value="8"/>
</dbReference>
<dbReference type="Pfam" id="PF00069">
    <property type="entry name" value="Pkinase"/>
    <property type="match status" value="1"/>
</dbReference>
<name>A0ABY7HAY4_9BACT</name>
<keyword evidence="8" id="KW-0812">Transmembrane</keyword>
<keyword evidence="3 6" id="KW-0547">Nucleotide-binding</keyword>
<dbReference type="SMART" id="SM00320">
    <property type="entry name" value="WD40"/>
    <property type="match status" value="11"/>
</dbReference>
<evidence type="ECO:0000313" key="10">
    <source>
        <dbReference type="EMBL" id="WAS96417.1"/>
    </source>
</evidence>
<feature type="repeat" description="WD" evidence="5">
    <location>
        <begin position="633"/>
        <end position="674"/>
    </location>
</feature>
<feature type="repeat" description="WD" evidence="5">
    <location>
        <begin position="419"/>
        <end position="453"/>
    </location>
</feature>
<keyword evidence="4 6" id="KW-0067">ATP-binding</keyword>
<evidence type="ECO:0000256" key="3">
    <source>
        <dbReference type="ARBA" id="ARBA00022741"/>
    </source>
</evidence>
<dbReference type="PANTHER" id="PTHR19848:SF8">
    <property type="entry name" value="F-BOX AND WD REPEAT DOMAIN CONTAINING 7"/>
    <property type="match status" value="1"/>
</dbReference>
<evidence type="ECO:0000256" key="5">
    <source>
        <dbReference type="PROSITE-ProRule" id="PRU00221"/>
    </source>
</evidence>
<gene>
    <name evidence="10" type="ORF">O0S08_09685</name>
</gene>
<feature type="repeat" description="WD" evidence="5">
    <location>
        <begin position="503"/>
        <end position="535"/>
    </location>
</feature>
<dbReference type="SUPFAM" id="SSF50978">
    <property type="entry name" value="WD40 repeat-like"/>
    <property type="match status" value="2"/>
</dbReference>
<dbReference type="Gene3D" id="2.130.10.10">
    <property type="entry name" value="YVTN repeat-like/Quinoprotein amine dehydrogenase"/>
    <property type="match status" value="4"/>
</dbReference>
<dbReference type="PRINTS" id="PR00320">
    <property type="entry name" value="GPROTEINBRPT"/>
</dbReference>
<keyword evidence="8" id="KW-0472">Membrane</keyword>
<evidence type="ECO:0000256" key="1">
    <source>
        <dbReference type="ARBA" id="ARBA00022574"/>
    </source>
</evidence>
<keyword evidence="1 5" id="KW-0853">WD repeat</keyword>
<dbReference type="PROSITE" id="PS50082">
    <property type="entry name" value="WD_REPEATS_2"/>
    <property type="match status" value="7"/>
</dbReference>
<dbReference type="CDD" id="cd14014">
    <property type="entry name" value="STKc_PknB_like"/>
    <property type="match status" value="1"/>
</dbReference>
<dbReference type="InterPro" id="IPR020472">
    <property type="entry name" value="WD40_PAC1"/>
</dbReference>
<feature type="repeat" description="WD" evidence="5">
    <location>
        <begin position="550"/>
        <end position="591"/>
    </location>
</feature>
<dbReference type="Gene3D" id="1.10.510.10">
    <property type="entry name" value="Transferase(Phosphotransferase) domain 1"/>
    <property type="match status" value="1"/>
</dbReference>
<reference evidence="10" key="1">
    <citation type="submission" date="2022-11" db="EMBL/GenBank/DDBJ databases">
        <title>Minimal conservation of predation-associated metabolite biosynthetic gene clusters underscores biosynthetic potential of Myxococcota including descriptions for ten novel species: Archangium lansinium sp. nov., Myxococcus landrumus sp. nov., Nannocystis bai.</title>
        <authorList>
            <person name="Ahearne A."/>
            <person name="Stevens C."/>
            <person name="Dowd S."/>
        </authorList>
    </citation>
    <scope>NUCLEOTIDE SEQUENCE</scope>
    <source>
        <strain evidence="10">Fl3</strain>
    </source>
</reference>